<dbReference type="Gene3D" id="1.10.569.10">
    <property type="entry name" value="Aldehyde Ferredoxin Oxidoreductase Protein, subunit A, domain 2"/>
    <property type="match status" value="1"/>
</dbReference>
<dbReference type="Pfam" id="PF01314">
    <property type="entry name" value="AFOR_C"/>
    <property type="match status" value="1"/>
</dbReference>
<keyword evidence="5" id="KW-0560">Oxidoreductase</keyword>
<evidence type="ECO:0000313" key="10">
    <source>
        <dbReference type="EMBL" id="SUZ56502.1"/>
    </source>
</evidence>
<evidence type="ECO:0000256" key="5">
    <source>
        <dbReference type="ARBA" id="ARBA00023002"/>
    </source>
</evidence>
<sequence length="649" mass="71577">MALQDRVAKLIAELPKVEQFPTQGVTLFIDLERQEVKRAYTPRAVVQTLLAGRGANMFYLYRLLDEQLEPLDPDVPLIFGSGVLTGIVPSAARGNATSWSPESGVLMDGSAGDYFPSFLKMNGIDHLVLYGRSVEWTVIRVTGGQIEFLEGRPYLGLDNDDLRTRIAVDMHGTWARDLAMASITTAGENLVLTSAIMTGPKACFARGGPGAKMGSLRLKAVVLQGQTHDFDTAQPYKGYNKAIATKLLRTSVVKNALRTMGTPFLYRPSRILGAMGTKNNQETTWTDRLDAENITPYRPGMAGCFRCPVNCRPLNDLHGDPDDKYGRGDGPEYVTLGKFGPNLGIDRLESVIRLNNICNDLGLDTASAGSMIAWSMELFQRGIITIKDTGGIDLTWGQADVVEQLLFMMARREGFGNVLADSTRAVERGHFPPEALQYRMAVKGLMQSDPHDARILKAFALGLAVSTRGMDHLRNRATLEINARINDDPAFKAELYGGPVSAAPNHYENKERAVRACENVYAVGDAVGMCRFTTKLFNSPSLPGLEEFSGQIANVTGLNFDVEGLDQVGLNIMGVERMINARLGVRRCDDTLPDRWFNEEIGVGAYKTEKIDRHEFDQLLSRFYEISHLNTDGVPIDEWRRELESVLGA</sequence>
<dbReference type="EMBL" id="UINC01000505">
    <property type="protein sequence ID" value="SUZ56502.1"/>
    <property type="molecule type" value="Genomic_DNA"/>
</dbReference>
<dbReference type="GO" id="GO:0016625">
    <property type="term" value="F:oxidoreductase activity, acting on the aldehyde or oxo group of donors, iron-sulfur protein as acceptor"/>
    <property type="evidence" value="ECO:0007669"/>
    <property type="project" value="InterPro"/>
</dbReference>
<dbReference type="Gene3D" id="1.10.599.10">
    <property type="entry name" value="Aldehyde Ferredoxin Oxidoreductase Protein, subunit A, domain 3"/>
    <property type="match status" value="1"/>
</dbReference>
<dbReference type="Gene3D" id="3.60.9.10">
    <property type="entry name" value="Aldehyde ferredoxin oxidoreductase, N-terminal domain"/>
    <property type="match status" value="1"/>
</dbReference>
<keyword evidence="3" id="KW-0004">4Fe-4S</keyword>
<dbReference type="PANTHER" id="PTHR30038">
    <property type="entry name" value="ALDEHYDE FERREDOXIN OXIDOREDUCTASE"/>
    <property type="match status" value="1"/>
</dbReference>
<dbReference type="InterPro" id="IPR013983">
    <property type="entry name" value="Ald_Fedxn_OxRdtase_N"/>
</dbReference>
<evidence type="ECO:0000256" key="8">
    <source>
        <dbReference type="ARBA" id="ARBA00049934"/>
    </source>
</evidence>
<comment type="similarity">
    <text evidence="2">Belongs to the AOR/FOR family.</text>
</comment>
<dbReference type="InterPro" id="IPR013984">
    <property type="entry name" value="Ald_Fedxn_OxRdtase_dom2"/>
</dbReference>
<evidence type="ECO:0000256" key="1">
    <source>
        <dbReference type="ARBA" id="ARBA00001966"/>
    </source>
</evidence>
<dbReference type="PANTHER" id="PTHR30038:SF7">
    <property type="entry name" value="TUNGSTEN-CONTAINING GLYCERALDEHYDE-3-PHOSPHATE:FERREDOXIN OXIDOREDUCTASE"/>
    <property type="match status" value="1"/>
</dbReference>
<evidence type="ECO:0000259" key="9">
    <source>
        <dbReference type="SMART" id="SM00790"/>
    </source>
</evidence>
<evidence type="ECO:0000256" key="4">
    <source>
        <dbReference type="ARBA" id="ARBA00022723"/>
    </source>
</evidence>
<dbReference type="InterPro" id="IPR013985">
    <property type="entry name" value="Ald_Fedxn_OxRdtase_dom3"/>
</dbReference>
<dbReference type="InterPro" id="IPR036021">
    <property type="entry name" value="Tungsten_al_ferr_oxy-like_C"/>
</dbReference>
<dbReference type="SUPFAM" id="SSF48310">
    <property type="entry name" value="Aldehyde ferredoxin oxidoreductase, C-terminal domains"/>
    <property type="match status" value="1"/>
</dbReference>
<comment type="cofactor">
    <cofactor evidence="8">
        <name>tungstopterin</name>
        <dbReference type="ChEBI" id="CHEBI:30402"/>
    </cofactor>
</comment>
<dbReference type="GO" id="GO:0009055">
    <property type="term" value="F:electron transfer activity"/>
    <property type="evidence" value="ECO:0007669"/>
    <property type="project" value="InterPro"/>
</dbReference>
<gene>
    <name evidence="10" type="ORF">METZ01_LOCUS9356</name>
</gene>
<dbReference type="InterPro" id="IPR001203">
    <property type="entry name" value="OxRdtase_Ald_Fedxn_C"/>
</dbReference>
<organism evidence="10">
    <name type="scientific">marine metagenome</name>
    <dbReference type="NCBI Taxonomy" id="408172"/>
    <lineage>
        <taxon>unclassified sequences</taxon>
        <taxon>metagenomes</taxon>
        <taxon>ecological metagenomes</taxon>
    </lineage>
</organism>
<evidence type="ECO:0000256" key="7">
    <source>
        <dbReference type="ARBA" id="ARBA00023014"/>
    </source>
</evidence>
<dbReference type="GO" id="GO:0051539">
    <property type="term" value="F:4 iron, 4 sulfur cluster binding"/>
    <property type="evidence" value="ECO:0007669"/>
    <property type="project" value="UniProtKB-KW"/>
</dbReference>
<protein>
    <recommendedName>
        <fullName evidence="9">Aldehyde ferredoxin oxidoreductase N-terminal domain-containing protein</fullName>
    </recommendedName>
</protein>
<dbReference type="AlphaFoldDB" id="A0A381NPF5"/>
<keyword evidence="7" id="KW-0411">Iron-sulfur</keyword>
<name>A0A381NPF5_9ZZZZ</name>
<evidence type="ECO:0000256" key="2">
    <source>
        <dbReference type="ARBA" id="ARBA00011032"/>
    </source>
</evidence>
<dbReference type="Pfam" id="PF02730">
    <property type="entry name" value="AFOR_N"/>
    <property type="match status" value="1"/>
</dbReference>
<accession>A0A381NPF5</accession>
<evidence type="ECO:0000256" key="3">
    <source>
        <dbReference type="ARBA" id="ARBA00022485"/>
    </source>
</evidence>
<reference evidence="10" key="1">
    <citation type="submission" date="2018-05" db="EMBL/GenBank/DDBJ databases">
        <authorList>
            <person name="Lanie J.A."/>
            <person name="Ng W.-L."/>
            <person name="Kazmierczak K.M."/>
            <person name="Andrzejewski T.M."/>
            <person name="Davidsen T.M."/>
            <person name="Wayne K.J."/>
            <person name="Tettelin H."/>
            <person name="Glass J.I."/>
            <person name="Rusch D."/>
            <person name="Podicherti R."/>
            <person name="Tsui H.-C.T."/>
            <person name="Winkler M.E."/>
        </authorList>
    </citation>
    <scope>NUCLEOTIDE SEQUENCE</scope>
</reference>
<evidence type="ECO:0000256" key="6">
    <source>
        <dbReference type="ARBA" id="ARBA00023004"/>
    </source>
</evidence>
<dbReference type="InterPro" id="IPR051919">
    <property type="entry name" value="W-dependent_AOR"/>
</dbReference>
<dbReference type="GO" id="GO:0046872">
    <property type="term" value="F:metal ion binding"/>
    <property type="evidence" value="ECO:0007669"/>
    <property type="project" value="UniProtKB-KW"/>
</dbReference>
<keyword evidence="6" id="KW-0408">Iron</keyword>
<dbReference type="SUPFAM" id="SSF56228">
    <property type="entry name" value="Aldehyde ferredoxin oxidoreductase, N-terminal domain"/>
    <property type="match status" value="1"/>
</dbReference>
<comment type="cofactor">
    <cofactor evidence="1">
        <name>[4Fe-4S] cluster</name>
        <dbReference type="ChEBI" id="CHEBI:49883"/>
    </cofactor>
</comment>
<dbReference type="InterPro" id="IPR036503">
    <property type="entry name" value="Ald_Fedxn_OxRdtase_N_sf"/>
</dbReference>
<dbReference type="SMART" id="SM00790">
    <property type="entry name" value="AFOR_N"/>
    <property type="match status" value="1"/>
</dbReference>
<keyword evidence="4" id="KW-0479">Metal-binding</keyword>
<feature type="domain" description="Aldehyde ferredoxin oxidoreductase N-terminal" evidence="9">
    <location>
        <begin position="23"/>
        <end position="227"/>
    </location>
</feature>
<proteinExistence type="inferred from homology"/>